<dbReference type="Proteomes" id="UP001500984">
    <property type="component" value="Unassembled WGS sequence"/>
</dbReference>
<proteinExistence type="predicted"/>
<evidence type="ECO:0000259" key="4">
    <source>
        <dbReference type="Pfam" id="PF13579"/>
    </source>
</evidence>
<dbReference type="SUPFAM" id="SSF53756">
    <property type="entry name" value="UDP-Glycosyltransferase/glycogen phosphorylase"/>
    <property type="match status" value="1"/>
</dbReference>
<sequence length="373" mass="39383">MLGTSTGGVGTHVAAAARSFAAAGHRVGVVGPAATQEQFGFDDRPRVMFAPLEIPVGVGPRDAGTVRRLRTLIRTFRADVVHAHGFRASLLTSAALTGMRKRPRFLSSWHNTIMSTGGRERMERLVAARIARTADTVLGASEDLVDLARELGASHTGLAPAAAPSPRFGDDIHAGLLRARLARELGFDRDGLILLAVGRIAPQKDYGVLIDALAELAADHPEVQCLVAGAQDDAERARLDARIEEHARAGRRPSLHFLGQRGDVGALNQLADAFVLTSRWEARALVLQEALLTGKAIVATATGGTPGLVGDAGLLVPAGDPAAFAAALRRVVEDPALREELGHRAAQRALDLPDEAQAAELLLTEYEAARARG</sequence>
<evidence type="ECO:0000256" key="2">
    <source>
        <dbReference type="ARBA" id="ARBA00022679"/>
    </source>
</evidence>
<keyword evidence="2" id="KW-0808">Transferase</keyword>
<keyword evidence="6" id="KW-1185">Reference proteome</keyword>
<evidence type="ECO:0000259" key="3">
    <source>
        <dbReference type="Pfam" id="PF00534"/>
    </source>
</evidence>
<dbReference type="InterPro" id="IPR028098">
    <property type="entry name" value="Glyco_trans_4-like_N"/>
</dbReference>
<evidence type="ECO:0000313" key="6">
    <source>
        <dbReference type="Proteomes" id="UP001500984"/>
    </source>
</evidence>
<evidence type="ECO:0000256" key="1">
    <source>
        <dbReference type="ARBA" id="ARBA00022676"/>
    </source>
</evidence>
<dbReference type="EMBL" id="BAAAPZ010000019">
    <property type="protein sequence ID" value="GAA2106885.1"/>
    <property type="molecule type" value="Genomic_DNA"/>
</dbReference>
<dbReference type="Pfam" id="PF13579">
    <property type="entry name" value="Glyco_trans_4_4"/>
    <property type="match status" value="1"/>
</dbReference>
<protein>
    <submittedName>
        <fullName evidence="5">Glycosyltransferase family 4 protein</fullName>
    </submittedName>
</protein>
<feature type="domain" description="Glycosyl transferase family 1" evidence="3">
    <location>
        <begin position="182"/>
        <end position="347"/>
    </location>
</feature>
<dbReference type="Gene3D" id="3.40.50.2000">
    <property type="entry name" value="Glycogen Phosphorylase B"/>
    <property type="match status" value="2"/>
</dbReference>
<dbReference type="CDD" id="cd03801">
    <property type="entry name" value="GT4_PimA-like"/>
    <property type="match status" value="1"/>
</dbReference>
<name>A0ABN2X8Q5_9MICO</name>
<dbReference type="InterPro" id="IPR001296">
    <property type="entry name" value="Glyco_trans_1"/>
</dbReference>
<evidence type="ECO:0000313" key="5">
    <source>
        <dbReference type="EMBL" id="GAA2106885.1"/>
    </source>
</evidence>
<comment type="caution">
    <text evidence="5">The sequence shown here is derived from an EMBL/GenBank/DDBJ whole genome shotgun (WGS) entry which is preliminary data.</text>
</comment>
<keyword evidence="1" id="KW-0328">Glycosyltransferase</keyword>
<dbReference type="PANTHER" id="PTHR12526:SF510">
    <property type="entry name" value="D-INOSITOL 3-PHOSPHATE GLYCOSYLTRANSFERASE"/>
    <property type="match status" value="1"/>
</dbReference>
<reference evidence="5 6" key="1">
    <citation type="journal article" date="2019" name="Int. J. Syst. Evol. Microbiol.">
        <title>The Global Catalogue of Microorganisms (GCM) 10K type strain sequencing project: providing services to taxonomists for standard genome sequencing and annotation.</title>
        <authorList>
            <consortium name="The Broad Institute Genomics Platform"/>
            <consortium name="The Broad Institute Genome Sequencing Center for Infectious Disease"/>
            <person name="Wu L."/>
            <person name="Ma J."/>
        </authorList>
    </citation>
    <scope>NUCLEOTIDE SEQUENCE [LARGE SCALE GENOMIC DNA]</scope>
    <source>
        <strain evidence="5 6">JCM 15900</strain>
    </source>
</reference>
<organism evidence="5 6">
    <name type="scientific">Brevibacterium salitolerans</name>
    <dbReference type="NCBI Taxonomy" id="1403566"/>
    <lineage>
        <taxon>Bacteria</taxon>
        <taxon>Bacillati</taxon>
        <taxon>Actinomycetota</taxon>
        <taxon>Actinomycetes</taxon>
        <taxon>Micrococcales</taxon>
        <taxon>Brevibacteriaceae</taxon>
        <taxon>Brevibacterium</taxon>
    </lineage>
</organism>
<feature type="domain" description="Glycosyltransferase subfamily 4-like N-terminal" evidence="4">
    <location>
        <begin position="7"/>
        <end position="154"/>
    </location>
</feature>
<dbReference type="PANTHER" id="PTHR12526">
    <property type="entry name" value="GLYCOSYLTRANSFERASE"/>
    <property type="match status" value="1"/>
</dbReference>
<gene>
    <name evidence="5" type="ORF">GCM10009823_33390</name>
</gene>
<dbReference type="Pfam" id="PF00534">
    <property type="entry name" value="Glycos_transf_1"/>
    <property type="match status" value="1"/>
</dbReference>
<accession>A0ABN2X8Q5</accession>